<dbReference type="GO" id="GO:0042157">
    <property type="term" value="P:lipoprotein metabolic process"/>
    <property type="evidence" value="ECO:0007669"/>
    <property type="project" value="InterPro"/>
</dbReference>
<evidence type="ECO:0000259" key="4">
    <source>
        <dbReference type="Pfam" id="PF25281"/>
    </source>
</evidence>
<feature type="region of interest" description="Disordered" evidence="2">
    <location>
        <begin position="3600"/>
        <end position="3721"/>
    </location>
</feature>
<feature type="region of interest" description="Disordered" evidence="2">
    <location>
        <begin position="997"/>
        <end position="1092"/>
    </location>
</feature>
<dbReference type="InterPro" id="IPR057480">
    <property type="entry name" value="MAP1A/B/S-like_MBL"/>
</dbReference>
<feature type="compositionally biased region" description="Basic and acidic residues" evidence="2">
    <location>
        <begin position="782"/>
        <end position="821"/>
    </location>
</feature>
<dbReference type="Pfam" id="PF01442">
    <property type="entry name" value="Apolipoprotein"/>
    <property type="match status" value="4"/>
</dbReference>
<dbReference type="Pfam" id="PF25281">
    <property type="entry name" value="MBL_MAP1B"/>
    <property type="match status" value="1"/>
</dbReference>
<feature type="compositionally biased region" description="Basic and acidic residues" evidence="2">
    <location>
        <begin position="1585"/>
        <end position="1629"/>
    </location>
</feature>
<feature type="region of interest" description="Disordered" evidence="2">
    <location>
        <begin position="1257"/>
        <end position="1306"/>
    </location>
</feature>
<feature type="region of interest" description="Disordered" evidence="2">
    <location>
        <begin position="2916"/>
        <end position="2948"/>
    </location>
</feature>
<sequence>MRLADITDSAGLSERLIQFASENLVTEVLIHPAVSTLAQCVRNLLSSFTRHRHIIHAGYTYAANGSWALQDGTFSLSDFSEAFQEIEVQRVIRAYENGISLDLHCSPEGDWTRLPKENFAKCCKLRVNPNDVLTAGTSSITSFVDYIAPFLIPSVIENLLESSDVVGNIRFSRPTLYVFPGGQGDAALFGINGFNMLLDGGFSRKACFWDFVRHLDRLDAVLMTRLNNSNVNGISAVLKRKKQDAVYPQIGHFFCNITERKTLLSPDGDKDKDPLLINLLEEGQEIISNLRHLSLNPQVCYRDSEPINLYHKVGHGTLDMYVLSPAKDSKEVRDFLVKWNQSDQKLFANQKTGRDFNIPVQNMVSICALLVWQPANPNDTITRILFPGSSPQKKIFEGLDRIRQLDCVKHPVCSEKSLMPVSLIQKSKQKDTLLDKVIPTEKPKVPVEKREKRQENKLIENNIKNGDMNGAPKEKIVKKSDSTDSEKSAKVKKSDEKIIENGDKPKSKPKAAPKPRADSQQRKKAAKAEADKKASPTTPKKTADNKTNGESKPKTAFKPSPSATPAKSTKDANNRKVIESKKAVPKKPEPKPEPKPKVERKPISRRPKEAPKPISPIKKVNGVQKPDSISKRGKLDKEGTTDSSTLTPEELQQLKEKELADLKEEQEAVKELEAVFKKAETVKGEEEPSNLRKVKEASIDDKLENEEYLIVEKEEIEHDSLDDKVKEDETQKHARDSEESEKQRKLSGESIKITTKIVEVTNETREEISEEVRNIVEEAAELAKSRENSQDNKVEEAAVDKKEADEEVKEVAQESQPDEKCSANVESGATTTAPTLPEDERIPLDEIKEDNAQAVVEEKHIKEETKEKDIPVIHLPPKTVDASKISPVIGIKLDKQAHIKDIVKTPDEVADLPMHEEVDDIEFEYSHELKATDVPEKIHDADKKDKPVEETDAKPIEGSPTDKEKLKELTDNVIQNEAAIATDILRDNEKEIYALPEVKKEQIKETDAVCTKESTKSPDEEKEKDEHEIEKEDKVDLKSPETETKEISKHPKVEVEEENKKAVEEDSKKPEEKAEESKIPEETSEITEKHKKENLVKEEIKEKIEDQKLEESKDILQEDEVREDIHSKVQIEKAETVKTEIITKEKEVVETKLDAAKNEETVKDDNKEETKSEPPETSQDIVDKLNKIDDDTKEEDTKKDDDKIQTEKKPVKIEEEIKETEIIKEEISVPEQAMRRLSAQMDGMSKVEDKLDELKNEAAENVIKDDTKPESKKEDDEKIDSDTTAIKTEDIKEDENKTDDKIAAPEEAIRRLSAQMDGMSKVEDKLEELKNGNAETVHIDHKTEETPLHAEQVIISSATTPDSPMTIEPPLADLPDKIELGRKSPKEREEDVIKIVTKVAEVLKSDAPLEQFKGTIPLAAFPYTTELRETHITTVESPLTESKDITTIPEEPYDLKIASSVFIEEERQHPPIPEVDEKSELEQKRDSLIKETQELMMASSKILQDIKSKADENDKVEEDPGTVHRMLVTASSEDGGEEIEICPPGTITFSKSSESSGRSSPEIRMSSKKSSIVDTASESIVTIIKETEEKEIKEEKHESKEETLEVKVKDEKKESGISTPDLKDSKEASGKTSPLLLEKDSGQASPSLEKPKMPETINDSKDASGKSSPDLLVKESHIEMSKEASGKSTPDLPASGKTSPAPAEKPKETPEEKEKADSGKSSPDIKDNSGKTTPDINKSLSEKSTPDNKERKKSIQEEVITKKVADQSENTPDAIRKESLKHDDNKLTEMAGLNGKVSPALSDKDSSPKKSGKSTPEEKPTSRKSSKNLEIDLSSTKVLSGRKSPDVIFSQETDLLLRTEIPTPDQEEKHDSSKDEIGLNLKQEFDACKKDPSGKSTPDLTPKNLSGQSTPEIKGETKGSSGKSTPDLKGKDTMEQAKTDTDKLSGTSTPDVKETLSGKSTPDNKDASRKPSVDIKYLVLDEKETKDPKSEIVKEVEDIKDTVAEIKDEIKDTKSKVTEEIKDTAAETSIDIKDKAAEIKADIAEAKFKITEDIKDTKSEIVEDIKDKVAGIKEEIKEVKSEVKEVIEETGGFFSKLGSSIKSAFSSSKEEIETVASTITESVDKDITEVKDEIKDASRKSSMVSEIKGEIKDFKEEIKDASRKSSIDVKDQVAENKTEAKSEVEKEVDDVKEVLEASSRKASIDIKEKIAEIQEEIREAKSKVEKVADDIKEDIKETSEKASIDIQDKADSIGDDIKNTKTEIIEDIKDKVADIKDEIKEAKSEVKEVIEETGGFFSKLGSSIKSAFGGSKEEIVEEVKDASRKSSIGVKDMIADIKEEIKDFKEEIKDTSRKSSIDIKDKVAEIKEEIKGAKFEVEKEVEETKDASINASIIIKDKIAEIKKEIKGAKSDVKKDVKDIKEDIEDSYRKASINIDDKVAEIKEEIMGAKSEVEKEVEYVKEDIKDESRKASIDIKDKAAEIKKEIAEAKSKMAEDIKDSASEILDNIKDSSRKSSIDVKDKVSEIKEELKEASRKASIDIKDEVSELKEEIKESKSEVKEVIEETGGFFSKLGTSIKSAFGGSDDKLEATATEINDEVKKEIKPIETVEEVIEAPTKISSYSLEATSDTATHKPRSLEESDILKNLESMIVTNIDEEVSSPKIRSKREIKLESPKADSPPSKCEEPICKKVEVKPLIDDFDILNTIGSAIGGIIGDTKDAIEKCATDFKDTIEHETKELGNTIQKAVHTAEETKTNVEKFLDDKKTEIETEVTEKIADIDGKIKDTVQITTDTLTQVSSTVETKVEDTKKEIEKSAHEMKDTLETKLSESVQSTVSTIEQKLTEVKTTIDDNKAVYENTVSDIQGKLKETAEKTDSFIDQIGTNLKTNIKDATAGLELKNLLDDGKNKIATSAEATKSVDEKVDDKLSETKESLEDNKPKDEIKPDDLIGALGREIKDEIEENKKELENKSSGVQEIVDQESDKIASDLKESVADKVESVEQVAKIKESEKTKKEEIKETVEEAKEKADGLLSNIVSAVGHAIDGVQKDIEEKTTDLKGTILETEITVKENAIDKIEDIKAQDKETKEEAPGLCNAIDSKVDEKCRIVIDKLEDAFELKVDDDEPLVNGQLEQIQEGAVSLRKMSEALDKTINEFASKLEAEAKETKEATLETASNVESKIEEAKKDVEAKVDDIKESLETKVSTTKEQVKDTIDAKTSELKEEAKLALDKCEDTVKQVEEVVCEKVTLAKDQCDKAVSDITDTVQKQTSDVEVELSDTAAKVESSIKEKFDEVDDKLAEATKKVGDTLETASDMTKSFYGKLEDEVGTVKEKIGEEKDKVEKAGEHVVEEIKDVFHSVGDMAKSIFSSNEAEKAIEKSADGLTKTFDTMTDMSKSVVFEKCDKEPEPISPAELKQASESIEKTADDITSAFDAVTDMTKSVIFDKMEDLDKASKTVERGAKDISDTFETVTDMSKSVIFDTVGDLEKAKDVVEKSATDLAETFDSISDMSKSILFDKCEGKDAGKASSVVEECVEKCDKSKVIKDQVDSVCSLDKKTDKIETGIESSIASNENMLNVAQNDAKKLSISDVEISLGEAKDDDISKSPKQLSGKSTPDSKLESHIHDIPPVPVSPLAKDMKKPANEVVSAIKDDTKDIRSYTPGSDDYEIPSAHSGISSSQFSEKIESDDEEIPGSPQSMTSQVAHSQSSSHYDFDEDANRISTKMDPMNMSFYGALPDEPEQPPPTYLYEITKAKVSSQVKEDDNKVIEKVDSNIQLDEMNKNGAQGGSSLMTASFMGELPADETKDEKDEKDPIASWGKPLGLPSPAPPDNKGTPKKEKKLPPNVTAKNKLNDDRKRSESPSKYRNKRLNPVYVDLTYVPHHGNSNYSYVDFFKRVRARYYVFSGIEPSKEVYNALLEAKQTWEDKDLEVTIIPTYDTDILGYWVAENEELLTKYKIDLSPSASRCTINLQDHETSCSAYRLEF</sequence>
<feature type="compositionally biased region" description="Basic and acidic residues" evidence="2">
    <location>
        <begin position="1257"/>
        <end position="1276"/>
    </location>
</feature>
<dbReference type="Pfam" id="PF23415">
    <property type="entry name" value="MAPB1_N"/>
    <property type="match status" value="1"/>
</dbReference>
<feature type="compositionally biased region" description="Basic and acidic residues" evidence="2">
    <location>
        <begin position="1951"/>
        <end position="1974"/>
    </location>
</feature>
<dbReference type="GO" id="GO:0030425">
    <property type="term" value="C:dendrite"/>
    <property type="evidence" value="ECO:0007669"/>
    <property type="project" value="TreeGrafter"/>
</dbReference>
<feature type="region of interest" description="Disordered" evidence="2">
    <location>
        <begin position="711"/>
        <end position="749"/>
    </location>
</feature>
<feature type="compositionally biased region" description="Basic and acidic residues" evidence="2">
    <location>
        <begin position="1672"/>
        <end position="1685"/>
    </location>
</feature>
<feature type="compositionally biased region" description="Basic and acidic residues" evidence="2">
    <location>
        <begin position="1013"/>
        <end position="1092"/>
    </location>
</feature>
<evidence type="ECO:0000256" key="1">
    <source>
        <dbReference type="SAM" id="Coils"/>
    </source>
</evidence>
<feature type="compositionally biased region" description="Basic and acidic residues" evidence="2">
    <location>
        <begin position="1374"/>
        <end position="1389"/>
    </location>
</feature>
<evidence type="ECO:0000259" key="3">
    <source>
        <dbReference type="Pfam" id="PF23415"/>
    </source>
</evidence>
<feature type="compositionally biased region" description="Basic and acidic residues" evidence="2">
    <location>
        <begin position="515"/>
        <end position="534"/>
    </location>
</feature>
<feature type="coiled-coil region" evidence="1">
    <location>
        <begin position="2450"/>
        <end position="2565"/>
    </location>
</feature>
<feature type="region of interest" description="Disordered" evidence="2">
    <location>
        <begin position="1147"/>
        <end position="1214"/>
    </location>
</feature>
<feature type="coiled-coil region" evidence="1">
    <location>
        <begin position="2265"/>
        <end position="2292"/>
    </location>
</feature>
<dbReference type="GO" id="GO:0003779">
    <property type="term" value="F:actin binding"/>
    <property type="evidence" value="ECO:0007669"/>
    <property type="project" value="TreeGrafter"/>
</dbReference>
<dbReference type="GO" id="GO:0007409">
    <property type="term" value="P:axonogenesis"/>
    <property type="evidence" value="ECO:0007669"/>
    <property type="project" value="TreeGrafter"/>
</dbReference>
<dbReference type="GO" id="GO:0005874">
    <property type="term" value="C:microtubule"/>
    <property type="evidence" value="ECO:0007669"/>
    <property type="project" value="InterPro"/>
</dbReference>
<dbReference type="GO" id="GO:0005829">
    <property type="term" value="C:cytosol"/>
    <property type="evidence" value="ECO:0007669"/>
    <property type="project" value="TreeGrafter"/>
</dbReference>
<dbReference type="InterPro" id="IPR000074">
    <property type="entry name" value="ApoA_E"/>
</dbReference>
<dbReference type="Gene3D" id="1.20.5.1230">
    <property type="entry name" value="Apolipoprotein A-I"/>
    <property type="match status" value="1"/>
</dbReference>
<dbReference type="GO" id="GO:0031114">
    <property type="term" value="P:regulation of microtubule depolymerization"/>
    <property type="evidence" value="ECO:0007669"/>
    <property type="project" value="TreeGrafter"/>
</dbReference>
<evidence type="ECO:0000313" key="5">
    <source>
        <dbReference type="EMBL" id="CAH0553675.1"/>
    </source>
</evidence>
<feature type="compositionally biased region" description="Basic and acidic residues" evidence="2">
    <location>
        <begin position="1181"/>
        <end position="1214"/>
    </location>
</feature>
<feature type="compositionally biased region" description="Basic and acidic residues" evidence="2">
    <location>
        <begin position="472"/>
        <end position="506"/>
    </location>
</feature>
<dbReference type="GO" id="GO:0043025">
    <property type="term" value="C:neuronal cell body"/>
    <property type="evidence" value="ECO:0007669"/>
    <property type="project" value="TreeGrafter"/>
</dbReference>
<organism evidence="5 6">
    <name type="scientific">Brassicogethes aeneus</name>
    <name type="common">Rape pollen beetle</name>
    <name type="synonym">Meligethes aeneus</name>
    <dbReference type="NCBI Taxonomy" id="1431903"/>
    <lineage>
        <taxon>Eukaryota</taxon>
        <taxon>Metazoa</taxon>
        <taxon>Ecdysozoa</taxon>
        <taxon>Arthropoda</taxon>
        <taxon>Hexapoda</taxon>
        <taxon>Insecta</taxon>
        <taxon>Pterygota</taxon>
        <taxon>Neoptera</taxon>
        <taxon>Endopterygota</taxon>
        <taxon>Coleoptera</taxon>
        <taxon>Polyphaga</taxon>
        <taxon>Cucujiformia</taxon>
        <taxon>Nitidulidae</taxon>
        <taxon>Meligethinae</taxon>
        <taxon>Brassicogethes</taxon>
    </lineage>
</organism>
<dbReference type="SUPFAM" id="SSF58113">
    <property type="entry name" value="Apolipoprotein A-I"/>
    <property type="match status" value="3"/>
</dbReference>
<dbReference type="EMBL" id="OV121134">
    <property type="protein sequence ID" value="CAH0553675.1"/>
    <property type="molecule type" value="Genomic_DNA"/>
</dbReference>
<name>A0A9P0B2G0_BRAAE</name>
<evidence type="ECO:0000256" key="2">
    <source>
        <dbReference type="SAM" id="MobiDB-lite"/>
    </source>
</evidence>
<feature type="region of interest" description="Disordered" evidence="2">
    <location>
        <begin position="2163"/>
        <end position="2185"/>
    </location>
</feature>
<feature type="region of interest" description="Disordered" evidence="2">
    <location>
        <begin position="3803"/>
        <end position="3868"/>
    </location>
</feature>
<feature type="region of interest" description="Disordered" evidence="2">
    <location>
        <begin position="782"/>
        <end position="842"/>
    </location>
</feature>
<reference evidence="5" key="1">
    <citation type="submission" date="2021-12" db="EMBL/GenBank/DDBJ databases">
        <authorList>
            <person name="King R."/>
        </authorList>
    </citation>
    <scope>NUCLEOTIDE SEQUENCE</scope>
</reference>
<feature type="compositionally biased region" description="Basic and acidic residues" evidence="2">
    <location>
        <begin position="1740"/>
        <end position="1766"/>
    </location>
</feature>
<dbReference type="GO" id="GO:0006869">
    <property type="term" value="P:lipid transport"/>
    <property type="evidence" value="ECO:0007669"/>
    <property type="project" value="InterPro"/>
</dbReference>
<feature type="compositionally biased region" description="Basic and acidic residues" evidence="2">
    <location>
        <begin position="1926"/>
        <end position="1943"/>
    </location>
</feature>
<feature type="compositionally biased region" description="Basic and acidic residues" evidence="2">
    <location>
        <begin position="1287"/>
        <end position="1306"/>
    </location>
</feature>
<dbReference type="PANTHER" id="PTHR13843">
    <property type="entry name" value="MICROTUBULE-ASSOCIATED PROTEIN"/>
    <property type="match status" value="1"/>
</dbReference>
<feature type="compositionally biased region" description="Polar residues" evidence="2">
    <location>
        <begin position="1894"/>
        <end position="1911"/>
    </location>
</feature>
<feature type="coiled-coil region" evidence="1">
    <location>
        <begin position="2334"/>
        <end position="2383"/>
    </location>
</feature>
<feature type="compositionally biased region" description="Polar residues" evidence="2">
    <location>
        <begin position="1730"/>
        <end position="1739"/>
    </location>
</feature>
<feature type="compositionally biased region" description="Basic and acidic residues" evidence="2">
    <location>
        <begin position="437"/>
        <end position="458"/>
    </location>
</feature>
<dbReference type="OrthoDB" id="5371837at2759"/>
<feature type="compositionally biased region" description="Basic and acidic residues" evidence="2">
    <location>
        <begin position="568"/>
        <end position="611"/>
    </location>
</feature>
<feature type="compositionally biased region" description="Basic and acidic residues" evidence="2">
    <location>
        <begin position="628"/>
        <end position="640"/>
    </location>
</feature>
<feature type="coiled-coil region" evidence="1">
    <location>
        <begin position="3008"/>
        <end position="3035"/>
    </location>
</feature>
<dbReference type="InterPro" id="IPR026074">
    <property type="entry name" value="MAP1"/>
</dbReference>
<dbReference type="GO" id="GO:0008289">
    <property type="term" value="F:lipid binding"/>
    <property type="evidence" value="ECO:0007669"/>
    <property type="project" value="InterPro"/>
</dbReference>
<keyword evidence="1" id="KW-0175">Coiled coil</keyword>
<dbReference type="GO" id="GO:0005875">
    <property type="term" value="C:microtubule associated complex"/>
    <property type="evidence" value="ECO:0007669"/>
    <property type="project" value="TreeGrafter"/>
</dbReference>
<feature type="compositionally biased region" description="Polar residues" evidence="2">
    <location>
        <begin position="824"/>
        <end position="834"/>
    </location>
</feature>
<feature type="coiled-coil region" evidence="1">
    <location>
        <begin position="3168"/>
        <end position="3243"/>
    </location>
</feature>
<feature type="coiled-coil region" evidence="1">
    <location>
        <begin position="1989"/>
        <end position="2027"/>
    </location>
</feature>
<dbReference type="PANTHER" id="PTHR13843:SF12">
    <property type="entry name" value="ATPASE F1_V1_A1 COMPLEX ALPHA_BETA SUBUNIT NUCLEOTIDE-BINDING DOMAIN-CONTAINING PROTEIN"/>
    <property type="match status" value="1"/>
</dbReference>
<feature type="compositionally biased region" description="Basic and acidic residues" evidence="2">
    <location>
        <begin position="2918"/>
        <end position="2948"/>
    </location>
</feature>
<evidence type="ECO:0000313" key="6">
    <source>
        <dbReference type="Proteomes" id="UP001154078"/>
    </source>
</evidence>
<keyword evidence="6" id="KW-1185">Reference proteome</keyword>
<feature type="region of interest" description="Disordered" evidence="2">
    <location>
        <begin position="1357"/>
        <end position="1389"/>
    </location>
</feature>
<dbReference type="GO" id="GO:0016358">
    <property type="term" value="P:dendrite development"/>
    <property type="evidence" value="ECO:0007669"/>
    <property type="project" value="TreeGrafter"/>
</dbReference>
<feature type="compositionally biased region" description="Basic and acidic residues" evidence="2">
    <location>
        <begin position="1774"/>
        <end position="1787"/>
    </location>
</feature>
<feature type="compositionally biased region" description="Basic and acidic residues" evidence="2">
    <location>
        <begin position="1147"/>
        <end position="1174"/>
    </location>
</feature>
<feature type="region of interest" description="Disordered" evidence="2">
    <location>
        <begin position="1528"/>
        <end position="1974"/>
    </location>
</feature>
<feature type="compositionally biased region" description="Basic and acidic residues" evidence="2">
    <location>
        <begin position="997"/>
        <end position="1007"/>
    </location>
</feature>
<feature type="compositionally biased region" description="Basic and acidic residues" evidence="2">
    <location>
        <begin position="711"/>
        <end position="747"/>
    </location>
</feature>
<feature type="compositionally biased region" description="Basic and acidic residues" evidence="2">
    <location>
        <begin position="1866"/>
        <end position="1893"/>
    </location>
</feature>
<feature type="region of interest" description="Disordered" evidence="2">
    <location>
        <begin position="932"/>
        <end position="965"/>
    </location>
</feature>
<protein>
    <recommendedName>
        <fullName evidence="7">Microtubule-associated protein futsch</fullName>
    </recommendedName>
</protein>
<feature type="domain" description="Microtubule-associated protein 1B/S N-terminal" evidence="3">
    <location>
        <begin position="14"/>
        <end position="148"/>
    </location>
</feature>
<feature type="coiled-coil region" evidence="1">
    <location>
        <begin position="2062"/>
        <end position="2089"/>
    </location>
</feature>
<feature type="compositionally biased region" description="Basic and acidic residues" evidence="2">
    <location>
        <begin position="3617"/>
        <end position="3627"/>
    </location>
</feature>
<feature type="compositionally biased region" description="Basic and acidic residues" evidence="2">
    <location>
        <begin position="1704"/>
        <end position="1729"/>
    </location>
</feature>
<dbReference type="GO" id="GO:0045202">
    <property type="term" value="C:synapse"/>
    <property type="evidence" value="ECO:0007669"/>
    <property type="project" value="TreeGrafter"/>
</dbReference>
<feature type="compositionally biased region" description="Basic and acidic residues" evidence="2">
    <location>
        <begin position="3804"/>
        <end position="3815"/>
    </location>
</feature>
<feature type="compositionally biased region" description="Polar residues" evidence="2">
    <location>
        <begin position="3696"/>
        <end position="3712"/>
    </location>
</feature>
<dbReference type="Gene3D" id="1.20.120.20">
    <property type="entry name" value="Apolipoprotein"/>
    <property type="match status" value="4"/>
</dbReference>
<dbReference type="GO" id="GO:0005576">
    <property type="term" value="C:extracellular region"/>
    <property type="evidence" value="ECO:0007669"/>
    <property type="project" value="InterPro"/>
</dbReference>
<evidence type="ECO:0008006" key="7">
    <source>
        <dbReference type="Google" id="ProtNLM"/>
    </source>
</evidence>
<dbReference type="InterPro" id="IPR056617">
    <property type="entry name" value="MAP1B/S_N"/>
</dbReference>
<feature type="region of interest" description="Disordered" evidence="2">
    <location>
        <begin position="1464"/>
        <end position="1483"/>
    </location>
</feature>
<dbReference type="Proteomes" id="UP001154078">
    <property type="component" value="Chromosome 3"/>
</dbReference>
<dbReference type="GO" id="GO:0000226">
    <property type="term" value="P:microtubule cytoskeleton organization"/>
    <property type="evidence" value="ECO:0007669"/>
    <property type="project" value="InterPro"/>
</dbReference>
<feature type="compositionally biased region" description="Basic and acidic residues" evidence="2">
    <location>
        <begin position="1649"/>
        <end position="1664"/>
    </location>
</feature>
<gene>
    <name evidence="5" type="ORF">MELIAE_LOCUS5606</name>
</gene>
<feature type="compositionally biased region" description="Basic and acidic residues" evidence="2">
    <location>
        <begin position="3852"/>
        <end position="3864"/>
    </location>
</feature>
<feature type="region of interest" description="Disordered" evidence="2">
    <location>
        <begin position="437"/>
        <end position="659"/>
    </location>
</feature>
<proteinExistence type="predicted"/>
<feature type="compositionally biased region" description="Polar residues" evidence="2">
    <location>
        <begin position="3607"/>
        <end position="3616"/>
    </location>
</feature>
<feature type="compositionally biased region" description="Basic and acidic residues" evidence="2">
    <location>
        <begin position="541"/>
        <end position="553"/>
    </location>
</feature>
<accession>A0A9P0B2G0</accession>
<dbReference type="GO" id="GO:0008017">
    <property type="term" value="F:microtubule binding"/>
    <property type="evidence" value="ECO:0007669"/>
    <property type="project" value="InterPro"/>
</dbReference>
<feature type="domain" description="Microtubule-associated protein 1A/B/S-like MBL-like" evidence="4">
    <location>
        <begin position="157"/>
        <end position="419"/>
    </location>
</feature>
<feature type="compositionally biased region" description="Low complexity" evidence="2">
    <location>
        <begin position="1550"/>
        <end position="1560"/>
    </location>
</feature>